<accession>A0A016XJP0</accession>
<reference evidence="1 2" key="1">
    <citation type="submission" date="2014-02" db="EMBL/GenBank/DDBJ databases">
        <title>Draft Genome of Hylemonella gracilis isolated from the Niagara River.</title>
        <authorList>
            <person name="Pawlowski D.R."/>
            <person name="Koudelka G.B."/>
        </authorList>
    </citation>
    <scope>NUCLEOTIDE SEQUENCE [LARGE SCALE GENOMIC DNA]</scope>
    <source>
        <strain evidence="1 2">Niagara R</strain>
    </source>
</reference>
<gene>
    <name evidence="1" type="ORF">AZ34_10310</name>
</gene>
<dbReference type="STRING" id="1458275.AZ34_10310"/>
<dbReference type="AlphaFoldDB" id="A0A016XJP0"/>
<evidence type="ECO:0000313" key="1">
    <source>
        <dbReference type="EMBL" id="EYC51438.1"/>
    </source>
</evidence>
<dbReference type="EMBL" id="JEMG01000001">
    <property type="protein sequence ID" value="EYC51438.1"/>
    <property type="molecule type" value="Genomic_DNA"/>
</dbReference>
<proteinExistence type="predicted"/>
<sequence length="136" mass="14516">MKAIDWIDRAKAARGWESDYKAAQELGITRSAVSKYRSSVTATLDEEVSVGVADALGIDPFEVLADQAAERSKTEKARSAWRASLARLGHNGRVAILALGVTGVLSALPQESQANTGLSTLADPPSVYYVKLMPRG</sequence>
<dbReference type="eggNOG" id="ENOG5033CPF">
    <property type="taxonomic scope" value="Bacteria"/>
</dbReference>
<dbReference type="GO" id="GO:0003677">
    <property type="term" value="F:DNA binding"/>
    <property type="evidence" value="ECO:0007669"/>
    <property type="project" value="InterPro"/>
</dbReference>
<protein>
    <submittedName>
        <fullName evidence="1">Uncharacterized protein</fullName>
    </submittedName>
</protein>
<dbReference type="Proteomes" id="UP000023268">
    <property type="component" value="Unassembled WGS sequence"/>
</dbReference>
<organism evidence="1 2">
    <name type="scientific">Hylemonella gracilis str. Niagara R</name>
    <dbReference type="NCBI Taxonomy" id="1458275"/>
    <lineage>
        <taxon>Bacteria</taxon>
        <taxon>Pseudomonadati</taxon>
        <taxon>Pseudomonadota</taxon>
        <taxon>Betaproteobacteria</taxon>
        <taxon>Burkholderiales</taxon>
        <taxon>Comamonadaceae</taxon>
        <taxon>Hylemonella</taxon>
    </lineage>
</organism>
<dbReference type="Gene3D" id="1.10.260.40">
    <property type="entry name" value="lambda repressor-like DNA-binding domains"/>
    <property type="match status" value="1"/>
</dbReference>
<comment type="caution">
    <text evidence="1">The sequence shown here is derived from an EMBL/GenBank/DDBJ whole genome shotgun (WGS) entry which is preliminary data.</text>
</comment>
<evidence type="ECO:0000313" key="2">
    <source>
        <dbReference type="Proteomes" id="UP000023268"/>
    </source>
</evidence>
<dbReference type="InterPro" id="IPR010982">
    <property type="entry name" value="Lambda_DNA-bd_dom_sf"/>
</dbReference>
<name>A0A016XJP0_9BURK</name>
<dbReference type="SUPFAM" id="SSF47413">
    <property type="entry name" value="lambda repressor-like DNA-binding domains"/>
    <property type="match status" value="1"/>
</dbReference>